<dbReference type="InterPro" id="IPR001872">
    <property type="entry name" value="Peptidase_A8"/>
</dbReference>
<evidence type="ECO:0000313" key="11">
    <source>
        <dbReference type="EMBL" id="AXK60870.1"/>
    </source>
</evidence>
<dbReference type="GO" id="GO:0004190">
    <property type="term" value="F:aspartic-type endopeptidase activity"/>
    <property type="evidence" value="ECO:0007669"/>
    <property type="project" value="UniProtKB-UniRule"/>
</dbReference>
<dbReference type="PRINTS" id="PR00781">
    <property type="entry name" value="LIPOSIGPTASE"/>
</dbReference>
<feature type="transmembrane region" description="Helical" evidence="9">
    <location>
        <begin position="61"/>
        <end position="83"/>
    </location>
</feature>
<dbReference type="GO" id="GO:0006508">
    <property type="term" value="P:proteolysis"/>
    <property type="evidence" value="ECO:0007669"/>
    <property type="project" value="UniProtKB-KW"/>
</dbReference>
<dbReference type="KEGG" id="cdes:C0J27_03945"/>
<dbReference type="GO" id="GO:0005886">
    <property type="term" value="C:plasma membrane"/>
    <property type="evidence" value="ECO:0007669"/>
    <property type="project" value="UniProtKB-SubCell"/>
</dbReference>
<dbReference type="PANTHER" id="PTHR33695:SF1">
    <property type="entry name" value="LIPOPROTEIN SIGNAL PEPTIDASE"/>
    <property type="match status" value="1"/>
</dbReference>
<evidence type="ECO:0000256" key="3">
    <source>
        <dbReference type="ARBA" id="ARBA00022670"/>
    </source>
</evidence>
<dbReference type="PANTHER" id="PTHR33695">
    <property type="entry name" value="LIPOPROTEIN SIGNAL PEPTIDASE"/>
    <property type="match status" value="1"/>
</dbReference>
<dbReference type="HAMAP" id="MF_00161">
    <property type="entry name" value="LspA"/>
    <property type="match status" value="1"/>
</dbReference>
<keyword evidence="3 9" id="KW-0645">Protease</keyword>
<dbReference type="NCBIfam" id="TIGR00077">
    <property type="entry name" value="lspA"/>
    <property type="match status" value="1"/>
</dbReference>
<feature type="active site" evidence="9">
    <location>
        <position position="116"/>
    </location>
</feature>
<keyword evidence="2 9" id="KW-1003">Cell membrane</keyword>
<dbReference type="OrthoDB" id="9810259at2"/>
<keyword evidence="12" id="KW-1185">Reference proteome</keyword>
<dbReference type="UniPathway" id="UPA00665"/>
<keyword evidence="4 9" id="KW-0812">Transmembrane</keyword>
<organism evidence="11 12">
    <name type="scientific">Candidatus Chromulinivorax destructor</name>
    <dbReference type="NCBI Taxonomy" id="2066483"/>
    <lineage>
        <taxon>Bacteria</taxon>
        <taxon>Candidatus Babelota</taxon>
        <taxon>Candidatus Babeliae</taxon>
        <taxon>Candidatus Babeliales</taxon>
        <taxon>Candidatus Chromulinivoraceae</taxon>
        <taxon>Candidatus Chromulinivorax</taxon>
    </lineage>
</organism>
<comment type="subcellular location">
    <subcellularLocation>
        <location evidence="9">Cell membrane</location>
        <topology evidence="9">Multi-pass membrane protein</topology>
    </subcellularLocation>
</comment>
<reference evidence="11 12" key="1">
    <citation type="submission" date="2017-12" db="EMBL/GenBank/DDBJ databases">
        <title>Chromulinavorax destructans is a abundant pathogen of dominant heterotrophic picoflagllates.</title>
        <authorList>
            <person name="Deeg C.M."/>
            <person name="Zimmer M."/>
            <person name="Suttle C.A."/>
        </authorList>
    </citation>
    <scope>NUCLEOTIDE SEQUENCE [LARGE SCALE GENOMIC DNA]</scope>
    <source>
        <strain evidence="11 12">SeV1</strain>
    </source>
</reference>
<comment type="caution">
    <text evidence="9">Lacks conserved residue(s) required for the propagation of feature annotation.</text>
</comment>
<protein>
    <recommendedName>
        <fullName evidence="9">Lipoprotein signal peptidase</fullName>
        <ecNumber evidence="9">3.4.23.36</ecNumber>
    </recommendedName>
    <alternativeName>
        <fullName evidence="9">Prolipoprotein signal peptidase</fullName>
    </alternativeName>
    <alternativeName>
        <fullName evidence="9">Signal peptidase II</fullName>
        <shortName evidence="9">SPase II</shortName>
    </alternativeName>
</protein>
<dbReference type="EC" id="3.4.23.36" evidence="9"/>
<evidence type="ECO:0000256" key="5">
    <source>
        <dbReference type="ARBA" id="ARBA00022750"/>
    </source>
</evidence>
<evidence type="ECO:0000256" key="10">
    <source>
        <dbReference type="RuleBase" id="RU004181"/>
    </source>
</evidence>
<gene>
    <name evidence="9 11" type="primary">lspA</name>
    <name evidence="11" type="ORF">C0J27_03945</name>
</gene>
<feature type="transmembrane region" description="Helical" evidence="9">
    <location>
        <begin position="90"/>
        <end position="107"/>
    </location>
</feature>
<evidence type="ECO:0000256" key="1">
    <source>
        <dbReference type="ARBA" id="ARBA00006139"/>
    </source>
</evidence>
<feature type="transmembrane region" description="Helical" evidence="9">
    <location>
        <begin position="127"/>
        <end position="147"/>
    </location>
</feature>
<evidence type="ECO:0000256" key="7">
    <source>
        <dbReference type="ARBA" id="ARBA00022989"/>
    </source>
</evidence>
<comment type="similarity">
    <text evidence="1 9 10">Belongs to the peptidase A8 family.</text>
</comment>
<dbReference type="AlphaFoldDB" id="A0A345ZC53"/>
<evidence type="ECO:0000256" key="4">
    <source>
        <dbReference type="ARBA" id="ARBA00022692"/>
    </source>
</evidence>
<comment type="pathway">
    <text evidence="9">Protein modification; lipoprotein biosynthesis (signal peptide cleavage).</text>
</comment>
<evidence type="ECO:0000256" key="8">
    <source>
        <dbReference type="ARBA" id="ARBA00023136"/>
    </source>
</evidence>
<sequence>MNIRSKKMYLVVASFIIALDQLVKQYVVNSLPHYTLNDYFAIDLVFNRGISWGLLHSDNPTVFACVNSAVLFVIASLIIHSIVRMMQKNCIIGEVVVFAGAVSNYIDRYYYGGVIDFISISYQDWCFPVFNLADIFIVCGVVLMLLLQWRKSS</sequence>
<keyword evidence="8 9" id="KW-0472">Membrane</keyword>
<evidence type="ECO:0000313" key="12">
    <source>
        <dbReference type="Proteomes" id="UP000254834"/>
    </source>
</evidence>
<proteinExistence type="inferred from homology"/>
<evidence type="ECO:0000256" key="2">
    <source>
        <dbReference type="ARBA" id="ARBA00022475"/>
    </source>
</evidence>
<comment type="function">
    <text evidence="9">This protein specifically catalyzes the removal of signal peptides from prolipoproteins.</text>
</comment>
<name>A0A345ZC53_9BACT</name>
<comment type="catalytic activity">
    <reaction evidence="9">
        <text>Release of signal peptides from bacterial membrane prolipoproteins. Hydrolyzes -Xaa-Yaa-Zaa-|-(S,diacylglyceryl)Cys-, in which Xaa is hydrophobic (preferably Leu), and Yaa (Ala or Ser) and Zaa (Gly or Ala) have small, neutral side chains.</text>
        <dbReference type="EC" id="3.4.23.36"/>
    </reaction>
</comment>
<evidence type="ECO:0000256" key="9">
    <source>
        <dbReference type="HAMAP-Rule" id="MF_00161"/>
    </source>
</evidence>
<accession>A0A345ZC53</accession>
<dbReference type="Proteomes" id="UP000254834">
    <property type="component" value="Chromosome"/>
</dbReference>
<dbReference type="EMBL" id="CP025544">
    <property type="protein sequence ID" value="AXK60870.1"/>
    <property type="molecule type" value="Genomic_DNA"/>
</dbReference>
<evidence type="ECO:0000256" key="6">
    <source>
        <dbReference type="ARBA" id="ARBA00022801"/>
    </source>
</evidence>
<dbReference type="RefSeq" id="WP_115585885.1">
    <property type="nucleotide sequence ID" value="NZ_CP025544.1"/>
</dbReference>
<keyword evidence="6 9" id="KW-0378">Hydrolase</keyword>
<dbReference type="Pfam" id="PF01252">
    <property type="entry name" value="Peptidase_A8"/>
    <property type="match status" value="1"/>
</dbReference>
<keyword evidence="5 9" id="KW-0064">Aspartyl protease</keyword>
<keyword evidence="7 9" id="KW-1133">Transmembrane helix</keyword>
<feature type="active site" evidence="9">
    <location>
        <position position="134"/>
    </location>
</feature>